<evidence type="ECO:0000256" key="1">
    <source>
        <dbReference type="SAM" id="Coils"/>
    </source>
</evidence>
<dbReference type="Proteomes" id="UP001162156">
    <property type="component" value="Unassembled WGS sequence"/>
</dbReference>
<name>A0AAV8X6Q6_9CUCU</name>
<reference evidence="2" key="1">
    <citation type="journal article" date="2023" name="Insect Mol. Biol.">
        <title>Genome sequencing provides insights into the evolution of gene families encoding plant cell wall-degrading enzymes in longhorned beetles.</title>
        <authorList>
            <person name="Shin N.R."/>
            <person name="Okamura Y."/>
            <person name="Kirsch R."/>
            <person name="Pauchet Y."/>
        </authorList>
    </citation>
    <scope>NUCLEOTIDE SEQUENCE</scope>
    <source>
        <strain evidence="2">RBIC_L_NR</strain>
    </source>
</reference>
<proteinExistence type="predicted"/>
<dbReference type="SUPFAM" id="SSF116907">
    <property type="entry name" value="Hook domain"/>
    <property type="match status" value="1"/>
</dbReference>
<feature type="coiled-coil region" evidence="1">
    <location>
        <begin position="187"/>
        <end position="304"/>
    </location>
</feature>
<keyword evidence="3" id="KW-1185">Reference proteome</keyword>
<gene>
    <name evidence="2" type="ORF">NQ314_013576</name>
</gene>
<feature type="coiled-coil region" evidence="1">
    <location>
        <begin position="584"/>
        <end position="611"/>
    </location>
</feature>
<dbReference type="EMBL" id="JANEYF010003767">
    <property type="protein sequence ID" value="KAJ8934117.1"/>
    <property type="molecule type" value="Genomic_DNA"/>
</dbReference>
<dbReference type="AlphaFoldDB" id="A0AAV8X6Q6"/>
<feature type="coiled-coil region" evidence="1">
    <location>
        <begin position="395"/>
        <end position="496"/>
    </location>
</feature>
<evidence type="ECO:0000313" key="3">
    <source>
        <dbReference type="Proteomes" id="UP001162156"/>
    </source>
</evidence>
<comment type="caution">
    <text evidence="2">The sequence shown here is derived from an EMBL/GenBank/DDBJ whole genome shotgun (WGS) entry which is preliminary data.</text>
</comment>
<evidence type="ECO:0000313" key="2">
    <source>
        <dbReference type="EMBL" id="KAJ8934117.1"/>
    </source>
</evidence>
<accession>A0AAV8X6Q6</accession>
<organism evidence="2 3">
    <name type="scientific">Rhamnusium bicolor</name>
    <dbReference type="NCBI Taxonomy" id="1586634"/>
    <lineage>
        <taxon>Eukaryota</taxon>
        <taxon>Metazoa</taxon>
        <taxon>Ecdysozoa</taxon>
        <taxon>Arthropoda</taxon>
        <taxon>Hexapoda</taxon>
        <taxon>Insecta</taxon>
        <taxon>Pterygota</taxon>
        <taxon>Neoptera</taxon>
        <taxon>Endopterygota</taxon>
        <taxon>Coleoptera</taxon>
        <taxon>Polyphaga</taxon>
        <taxon>Cucujiformia</taxon>
        <taxon>Chrysomeloidea</taxon>
        <taxon>Cerambycidae</taxon>
        <taxon>Lepturinae</taxon>
        <taxon>Rhagiini</taxon>
        <taxon>Rhamnusium</taxon>
    </lineage>
</organism>
<sequence length="617" mass="72239">MNDKKWERILMDWVNCLKLCKPIQKLDDLKDGVFFSNLQKVIKKSSEIESDVLTCLFNVLNQHYPDFVIKNESHVHLSDLSQGDLSSITSLLMHYTCIYDRRDVLTSPLCHNLRQVTQVCVKNFLEKIQDCTKVTNEELVRIVESCVEEGVKVDVSSQWLSVANSPLSRTSPLQDILKTPTTKSTKLLEKDKEITRLKTELELTQDEKDNLEEDLKLQIEANKRLEKQLNQKTAEISRLRNEILALEDRTPPHYQDKDSREIQKILRTKVESLEQIIEQCDKENQELQEERDVEKAQVKSLESQCKMWLEKFIETDNKLHSLAEQSIEHENRYISLRTHCDELEALLEELRPVSHNESFIEESFQGTSNLNRRSKNFDPAPSCEDLAHSVVDVQLKDVQKENEELKVALNRAEDNSKKLKQDANRLLQDMDVLKNQRKQYKESLEESSNKLDKIMFKYNELKEIFDKLSQEHEIIIQNKEKLNKELEEALTSHNKVLMMKDNVCKELEMVKYEKRDVSEKLDVVSKELEVVTFANKKISEELEVVIREKQQICADLEKEICENRKISENIIDLSKKLNETVEGKKEVSAQLENITLERKQFSEKFEKVSQDLKKHHS</sequence>
<keyword evidence="1" id="KW-0175">Coiled coil</keyword>
<protein>
    <submittedName>
        <fullName evidence="2">Uncharacterized protein</fullName>
    </submittedName>
</protein>